<dbReference type="OrthoDB" id="5983103at2759"/>
<evidence type="ECO:0000256" key="6">
    <source>
        <dbReference type="ARBA" id="ARBA00023054"/>
    </source>
</evidence>
<dbReference type="GO" id="GO:0008270">
    <property type="term" value="F:zinc ion binding"/>
    <property type="evidence" value="ECO:0007669"/>
    <property type="project" value="UniProtKB-KW"/>
</dbReference>
<dbReference type="GO" id="GO:0070530">
    <property type="term" value="F:K63-linked polyubiquitin modification-dependent protein binding"/>
    <property type="evidence" value="ECO:0007669"/>
    <property type="project" value="InterPro"/>
</dbReference>
<feature type="domain" description="CCHC NOA-type" evidence="11">
    <location>
        <begin position="841"/>
        <end position="871"/>
    </location>
</feature>
<dbReference type="FunCoup" id="A0A6P8IH05">
    <property type="interactions" value="1289"/>
</dbReference>
<comment type="subcellular location">
    <subcellularLocation>
        <location evidence="1">Cytoplasm</location>
    </subcellularLocation>
</comment>
<dbReference type="InterPro" id="IPR034735">
    <property type="entry name" value="NEMO_ZF"/>
</dbReference>
<sequence length="873" mass="102540">MSLTMNAMSTSPKSSLSDTDDFVMVSNSPPPSTSVEVLKESLEQKEYGEQPSSDLLPKAVSEKPKDNEILEKFVALAKENEELRETLKHNNNTLQKHINEFAEMQDQYKQNNETIKKEHQKAKEVVTKLRNENKSLKEQLKSLDIENGEILKKEKELGIEKENAFLRQQINTLKGQISQIDNQIEENQFTEVAVENWHQLLGSIASYEYQTGTLFHGIEKQHESSSEVSSEDISSQKDGYSQLEAVKVDLDKLKDEKDHMEKQLLEMLEINKKLQTRSEHAKEEKEELQKMLNERLEKDAERGNEQQELKEMVHNLNAKVESLNEELQKKTQEMSEAEKENKRLAAECEVRFQKEEELKQKLREMEIEMLKKADEDDSVSKEKFEMIKMQYIKYQGQVDKLENEKKELQDKLKPSEEQKNKLQEELDNVKKLINIQDKEMAEEKLLEFRKLMEEELESRSETYREKLIQLHSELEEGRNREEHNLKQLENLQSEVEEGKRREVMLQERLETFQTTLEEKESMVESLQDQVCHLIEENESFKVKNDKLTEINARRDKLYEGRMKNMEKEGYNREKEMLSLIDMLKTEIGSLKEENKKYLEQRQMSRKEMERLETQYESLLKEYDELFNLYNGTLEESRSKRSDASAEIDTYKRQIDFLSAERSCFEEALHKKDFQIQEMEEDLQELQSCKERVSVLEQQLEVYRNDFQAERESRERQHEEYERVRMENEDLQRELDNLANNQMAEMQRRHGSHVPHHSVIGLVNQQPFRNGFYRRGGEPDPRGGFESGGGRNAPGQGTPDEQSEDPYQCHGCRKNFVRFSELQTHVRECPAALHGNGPPQAGVGNSQPYCPKCGNEFPDLDTLQIHVLECLDTE</sequence>
<dbReference type="GO" id="GO:0043122">
    <property type="term" value="P:regulation of canonical NF-kappaB signal transduction"/>
    <property type="evidence" value="ECO:0007669"/>
    <property type="project" value="TreeGrafter"/>
</dbReference>
<dbReference type="InterPro" id="IPR032419">
    <property type="entry name" value="CC2-LZ_dom"/>
</dbReference>
<dbReference type="Pfam" id="PF16516">
    <property type="entry name" value="CC2-LZ"/>
    <property type="match status" value="1"/>
</dbReference>
<feature type="coiled-coil region" evidence="8">
    <location>
        <begin position="243"/>
        <end position="529"/>
    </location>
</feature>
<reference evidence="13" key="1">
    <citation type="submission" date="2025-08" db="UniProtKB">
        <authorList>
            <consortium name="RefSeq"/>
        </authorList>
    </citation>
    <scope>IDENTIFICATION</scope>
    <source>
        <tissue evidence="13">Tentacle</tissue>
    </source>
</reference>
<feature type="compositionally biased region" description="Basic and acidic residues" evidence="9">
    <location>
        <begin position="37"/>
        <end position="48"/>
    </location>
</feature>
<dbReference type="KEGG" id="aten:116301237"/>
<evidence type="ECO:0000256" key="9">
    <source>
        <dbReference type="SAM" id="MobiDB-lite"/>
    </source>
</evidence>
<dbReference type="InterPro" id="IPR013087">
    <property type="entry name" value="Znf_C2H2_type"/>
</dbReference>
<evidence type="ECO:0000313" key="13">
    <source>
        <dbReference type="RefSeq" id="XP_031566122.1"/>
    </source>
</evidence>
<accession>A0A6P8IH05</accession>
<dbReference type="GO" id="GO:0005737">
    <property type="term" value="C:cytoplasm"/>
    <property type="evidence" value="ECO:0007669"/>
    <property type="project" value="UniProtKB-SubCell"/>
</dbReference>
<feature type="region of interest" description="Disordered" evidence="9">
    <location>
        <begin position="1"/>
        <end position="59"/>
    </location>
</feature>
<gene>
    <name evidence="13" type="primary">LOC116301237</name>
</gene>
<evidence type="ECO:0000256" key="7">
    <source>
        <dbReference type="PROSITE-ProRule" id="PRU01142"/>
    </source>
</evidence>
<feature type="domain" description="C2H2-type" evidence="10">
    <location>
        <begin position="806"/>
        <end position="838"/>
    </location>
</feature>
<dbReference type="Proteomes" id="UP000515163">
    <property type="component" value="Unplaced"/>
</dbReference>
<keyword evidence="6 8" id="KW-0175">Coiled coil</keyword>
<evidence type="ECO:0000259" key="11">
    <source>
        <dbReference type="PROSITE" id="PS51801"/>
    </source>
</evidence>
<dbReference type="RefSeq" id="XP_031566122.1">
    <property type="nucleotide sequence ID" value="XM_031710262.1"/>
</dbReference>
<keyword evidence="3" id="KW-0479">Metal-binding</keyword>
<dbReference type="PANTHER" id="PTHR31553:SF1">
    <property type="entry name" value="NF-KAPPA-B ESSENTIAL MODULATOR"/>
    <property type="match status" value="1"/>
</dbReference>
<evidence type="ECO:0000256" key="8">
    <source>
        <dbReference type="SAM" id="Coils"/>
    </source>
</evidence>
<dbReference type="PROSITE" id="PS50157">
    <property type="entry name" value="ZINC_FINGER_C2H2_2"/>
    <property type="match status" value="1"/>
</dbReference>
<dbReference type="InParanoid" id="A0A6P8IH05"/>
<evidence type="ECO:0000256" key="4">
    <source>
        <dbReference type="ARBA" id="ARBA00022771"/>
    </source>
</evidence>
<evidence type="ECO:0000256" key="2">
    <source>
        <dbReference type="ARBA" id="ARBA00022490"/>
    </source>
</evidence>
<dbReference type="Pfam" id="PF18414">
    <property type="entry name" value="zf_C2H2_10"/>
    <property type="match status" value="1"/>
</dbReference>
<keyword evidence="2" id="KW-0963">Cytoplasm</keyword>
<keyword evidence="12" id="KW-1185">Reference proteome</keyword>
<protein>
    <submittedName>
        <fullName evidence="13">Optineurin-like isoform X1</fullName>
    </submittedName>
</protein>
<feature type="coiled-coil region" evidence="8">
    <location>
        <begin position="580"/>
        <end position="747"/>
    </location>
</feature>
<dbReference type="SUPFAM" id="SSF57667">
    <property type="entry name" value="beta-beta-alpha zinc fingers"/>
    <property type="match status" value="1"/>
</dbReference>
<evidence type="ECO:0000256" key="1">
    <source>
        <dbReference type="ARBA" id="ARBA00004496"/>
    </source>
</evidence>
<dbReference type="GeneID" id="116301237"/>
<dbReference type="PROSITE" id="PS51801">
    <property type="entry name" value="ZF_CCHC_NOA"/>
    <property type="match status" value="1"/>
</dbReference>
<feature type="region of interest" description="Disordered" evidence="9">
    <location>
        <begin position="769"/>
        <end position="806"/>
    </location>
</feature>
<dbReference type="Gene3D" id="1.20.5.990">
    <property type="entry name" value="Nemo cc2-lz domain - 1d5 darpin complex"/>
    <property type="match status" value="1"/>
</dbReference>
<evidence type="ECO:0000313" key="12">
    <source>
        <dbReference type="Proteomes" id="UP000515163"/>
    </source>
</evidence>
<dbReference type="InterPro" id="IPR051301">
    <property type="entry name" value="Optineurin/NFkB_EssMod"/>
</dbReference>
<name>A0A6P8IH05_ACTTE</name>
<dbReference type="PANTHER" id="PTHR31553">
    <property type="entry name" value="NF-KAPPA-B ESSENTIAL MODULATOR"/>
    <property type="match status" value="1"/>
</dbReference>
<organism evidence="12 13">
    <name type="scientific">Actinia tenebrosa</name>
    <name type="common">Australian red waratah sea anemone</name>
    <dbReference type="NCBI Taxonomy" id="6105"/>
    <lineage>
        <taxon>Eukaryota</taxon>
        <taxon>Metazoa</taxon>
        <taxon>Cnidaria</taxon>
        <taxon>Anthozoa</taxon>
        <taxon>Hexacorallia</taxon>
        <taxon>Actiniaria</taxon>
        <taxon>Actiniidae</taxon>
        <taxon>Actinia</taxon>
    </lineage>
</organism>
<evidence type="ECO:0000259" key="10">
    <source>
        <dbReference type="PROSITE" id="PS50157"/>
    </source>
</evidence>
<feature type="compositionally biased region" description="Polar residues" evidence="9">
    <location>
        <begin position="1"/>
        <end position="17"/>
    </location>
</feature>
<dbReference type="InterPro" id="IPR036236">
    <property type="entry name" value="Znf_C2H2_sf"/>
</dbReference>
<dbReference type="Pfam" id="PF00096">
    <property type="entry name" value="zf-C2H2"/>
    <property type="match status" value="1"/>
</dbReference>
<keyword evidence="4 7" id="KW-0863">Zinc-finger</keyword>
<proteinExistence type="predicted"/>
<dbReference type="AlphaFoldDB" id="A0A6P8IH05"/>
<keyword evidence="5" id="KW-0862">Zinc</keyword>
<evidence type="ECO:0000256" key="5">
    <source>
        <dbReference type="ARBA" id="ARBA00022833"/>
    </source>
</evidence>
<evidence type="ECO:0000256" key="3">
    <source>
        <dbReference type="ARBA" id="ARBA00022723"/>
    </source>
</evidence>
<dbReference type="GO" id="GO:0005634">
    <property type="term" value="C:nucleus"/>
    <property type="evidence" value="ECO:0007669"/>
    <property type="project" value="TreeGrafter"/>
</dbReference>
<dbReference type="Gene3D" id="3.30.160.60">
    <property type="entry name" value="Classic Zinc Finger"/>
    <property type="match status" value="1"/>
</dbReference>
<feature type="coiled-coil region" evidence="8">
    <location>
        <begin position="80"/>
        <end position="183"/>
    </location>
</feature>